<evidence type="ECO:0008006" key="3">
    <source>
        <dbReference type="Google" id="ProtNLM"/>
    </source>
</evidence>
<gene>
    <name evidence="1" type="ORF">NDI38_22905</name>
</gene>
<accession>A0ABV0KQ01</accession>
<proteinExistence type="predicted"/>
<evidence type="ECO:0000313" key="2">
    <source>
        <dbReference type="Proteomes" id="UP001476950"/>
    </source>
</evidence>
<evidence type="ECO:0000313" key="1">
    <source>
        <dbReference type="EMBL" id="MEP1061285.1"/>
    </source>
</evidence>
<dbReference type="RefSeq" id="WP_190448520.1">
    <property type="nucleotide sequence ID" value="NZ_JAMPLM010000030.1"/>
</dbReference>
<sequence>MRHSGHCVSWKELQGWINQAIPNSELEIFEAAIDGGHFTFIEPPETFIETFINRSNFMTQSF</sequence>
<organism evidence="1 2">
    <name type="scientific">Stenomitos frigidus AS-A4</name>
    <dbReference type="NCBI Taxonomy" id="2933935"/>
    <lineage>
        <taxon>Bacteria</taxon>
        <taxon>Bacillati</taxon>
        <taxon>Cyanobacteriota</taxon>
        <taxon>Cyanophyceae</taxon>
        <taxon>Leptolyngbyales</taxon>
        <taxon>Leptolyngbyaceae</taxon>
        <taxon>Stenomitos</taxon>
    </lineage>
</organism>
<comment type="caution">
    <text evidence="1">The sequence shown here is derived from an EMBL/GenBank/DDBJ whole genome shotgun (WGS) entry which is preliminary data.</text>
</comment>
<reference evidence="1 2" key="1">
    <citation type="submission" date="2022-04" db="EMBL/GenBank/DDBJ databases">
        <title>Positive selection, recombination, and allopatry shape intraspecific diversity of widespread and dominant cyanobacteria.</title>
        <authorList>
            <person name="Wei J."/>
            <person name="Shu W."/>
            <person name="Hu C."/>
        </authorList>
    </citation>
    <scope>NUCLEOTIDE SEQUENCE [LARGE SCALE GENOMIC DNA]</scope>
    <source>
        <strain evidence="1 2">AS-A4</strain>
    </source>
</reference>
<keyword evidence="2" id="KW-1185">Reference proteome</keyword>
<dbReference type="EMBL" id="JAMPLM010000030">
    <property type="protein sequence ID" value="MEP1061285.1"/>
    <property type="molecule type" value="Genomic_DNA"/>
</dbReference>
<dbReference type="Proteomes" id="UP001476950">
    <property type="component" value="Unassembled WGS sequence"/>
</dbReference>
<protein>
    <recommendedName>
        <fullName evidence="3">Alpha/beta hydrolase</fullName>
    </recommendedName>
</protein>
<name>A0ABV0KQ01_9CYAN</name>